<sequence length="420" mass="47093">MHPREALEWLRQHQFHGIKPGLERISVLLEALGRPQERFPSLHIAGTNGKGSTAAILQAILSAHGLRTGLYTSPHLVSVTERFRIDGREIAPERLADILTRIRQQVERLRLPVTYFEITTAAALLYFAEEDVDMAVIECGLGGRLDATNVLNPRVAVITSVALDHMAYLGRSLERIAREKAGILKPGLPVVAGHMPRRAREVILERALRLQCPAAFWGEDFRVLRSGKRFSYLGNLWRLQGLELSLEGEFQKYNLGTALRALEFLRTEGYVFREDTLRQALKRVSWPGRFEFLSVGPGVILDGAHNEEGIQALLRSLERKGIDEYTLIFGATNEGGEKPYLRMLKKLIPRARVVFLCEPPGPRNPVTLKEWEARRFPPSWPPLYPSSLPEALDQALALSPPVVITGSLYLVGAARRLLLS</sequence>
<proteinExistence type="inferred from homology"/>
<protein>
    <recommendedName>
        <fullName evidence="9">Dihydrofolate synthase/folylpolyglutamate synthase</fullName>
        <ecNumber evidence="7">6.3.2.12</ecNumber>
        <ecNumber evidence="8">6.3.2.17</ecNumber>
    </recommendedName>
    <alternativeName>
        <fullName evidence="18">Folylpoly-gamma-glutamate synthetase-dihydrofolate synthetase</fullName>
    </alternativeName>
    <alternativeName>
        <fullName evidence="16">Folylpolyglutamate synthetase</fullName>
    </alternativeName>
    <alternativeName>
        <fullName evidence="17">Tetrahydrofolylpolyglutamate synthase</fullName>
    </alternativeName>
</protein>
<dbReference type="NCBIfam" id="TIGR01499">
    <property type="entry name" value="folC"/>
    <property type="match status" value="1"/>
</dbReference>
<comment type="caution">
    <text evidence="26">The sequence shown here is derived from an EMBL/GenBank/DDBJ whole genome shotgun (WGS) entry which is preliminary data.</text>
</comment>
<dbReference type="InterPro" id="IPR036565">
    <property type="entry name" value="Mur-like_cat_sf"/>
</dbReference>
<evidence type="ECO:0000256" key="15">
    <source>
        <dbReference type="ARBA" id="ARBA00022909"/>
    </source>
</evidence>
<dbReference type="InterPro" id="IPR036615">
    <property type="entry name" value="Mur_ligase_C_dom_sf"/>
</dbReference>
<comment type="subunit">
    <text evidence="6">Monomer.</text>
</comment>
<comment type="pathway">
    <text evidence="4">Cofactor biosynthesis; tetrahydrofolylpolyglutamate biosynthesis.</text>
</comment>
<evidence type="ECO:0000256" key="9">
    <source>
        <dbReference type="ARBA" id="ARBA00019357"/>
    </source>
</evidence>
<evidence type="ECO:0000256" key="16">
    <source>
        <dbReference type="ARBA" id="ARBA00030048"/>
    </source>
</evidence>
<feature type="domain" description="Mur ligase central" evidence="25">
    <location>
        <begin position="44"/>
        <end position="185"/>
    </location>
</feature>
<feature type="domain" description="Mur ligase C-terminal" evidence="24">
    <location>
        <begin position="288"/>
        <end position="398"/>
    </location>
</feature>
<dbReference type="EC" id="6.3.2.12" evidence="7"/>
<dbReference type="PIRSF" id="PIRSF001563">
    <property type="entry name" value="Folylpolyglu_synth"/>
    <property type="match status" value="1"/>
</dbReference>
<dbReference type="GO" id="GO:0046872">
    <property type="term" value="F:metal ion binding"/>
    <property type="evidence" value="ECO:0007669"/>
    <property type="project" value="UniProtKB-KW"/>
</dbReference>
<evidence type="ECO:0000256" key="8">
    <source>
        <dbReference type="ARBA" id="ARBA00013025"/>
    </source>
</evidence>
<dbReference type="Gene3D" id="3.90.190.20">
    <property type="entry name" value="Mur ligase, C-terminal domain"/>
    <property type="match status" value="1"/>
</dbReference>
<dbReference type="InterPro" id="IPR004101">
    <property type="entry name" value="Mur_ligase_C"/>
</dbReference>
<evidence type="ECO:0000256" key="5">
    <source>
        <dbReference type="ARBA" id="ARBA00008276"/>
    </source>
</evidence>
<dbReference type="SUPFAM" id="SSF53623">
    <property type="entry name" value="MurD-like peptide ligases, catalytic domain"/>
    <property type="match status" value="1"/>
</dbReference>
<evidence type="ECO:0000256" key="17">
    <source>
        <dbReference type="ARBA" id="ARBA00030592"/>
    </source>
</evidence>
<keyword evidence="11" id="KW-0479">Metal-binding</keyword>
<dbReference type="Gene3D" id="3.40.1190.10">
    <property type="entry name" value="Mur-like, catalytic domain"/>
    <property type="match status" value="1"/>
</dbReference>
<keyword evidence="10 23" id="KW-0436">Ligase</keyword>
<keyword evidence="14" id="KW-0460">Magnesium</keyword>
<dbReference type="Proteomes" id="UP000886043">
    <property type="component" value="Unassembled WGS sequence"/>
</dbReference>
<dbReference type="SUPFAM" id="SSF53244">
    <property type="entry name" value="MurD-like peptide ligases, peptide-binding domain"/>
    <property type="match status" value="1"/>
</dbReference>
<dbReference type="AlphaFoldDB" id="A0A7C3CGK1"/>
<organism evidence="26">
    <name type="scientific">Thermosulfurimonas dismutans</name>
    <dbReference type="NCBI Taxonomy" id="999894"/>
    <lineage>
        <taxon>Bacteria</taxon>
        <taxon>Pseudomonadati</taxon>
        <taxon>Thermodesulfobacteriota</taxon>
        <taxon>Thermodesulfobacteria</taxon>
        <taxon>Thermodesulfobacteriales</taxon>
        <taxon>Thermodesulfobacteriaceae</taxon>
        <taxon>Thermosulfurimonas</taxon>
    </lineage>
</organism>
<name>A0A7C3CGK1_9BACT</name>
<evidence type="ECO:0000256" key="7">
    <source>
        <dbReference type="ARBA" id="ARBA00013023"/>
    </source>
</evidence>
<dbReference type="InterPro" id="IPR001645">
    <property type="entry name" value="Folylpolyglutamate_synth"/>
</dbReference>
<evidence type="ECO:0000256" key="14">
    <source>
        <dbReference type="ARBA" id="ARBA00022842"/>
    </source>
</evidence>
<evidence type="ECO:0000256" key="3">
    <source>
        <dbReference type="ARBA" id="ARBA00004799"/>
    </source>
</evidence>
<gene>
    <name evidence="26" type="ORF">ENJ40_07415</name>
</gene>
<dbReference type="PANTHER" id="PTHR11136:SF0">
    <property type="entry name" value="DIHYDROFOLATE SYNTHETASE-RELATED"/>
    <property type="match status" value="1"/>
</dbReference>
<comment type="pathway">
    <text evidence="3">Cofactor biosynthesis; tetrahydrofolate biosynthesis; 7,8-dihydrofolate from 2-amino-4-hydroxy-6-hydroxymethyl-7,8-dihydropteridine diphosphate and 4-aminobenzoate: step 2/2.</text>
</comment>
<dbReference type="GO" id="GO:0004326">
    <property type="term" value="F:tetrahydrofolylpolyglutamate synthase activity"/>
    <property type="evidence" value="ECO:0007669"/>
    <property type="project" value="UniProtKB-EC"/>
</dbReference>
<dbReference type="PANTHER" id="PTHR11136">
    <property type="entry name" value="FOLYLPOLYGLUTAMATE SYNTHASE-RELATED"/>
    <property type="match status" value="1"/>
</dbReference>
<evidence type="ECO:0000256" key="22">
    <source>
        <dbReference type="ARBA" id="ARBA00049161"/>
    </source>
</evidence>
<evidence type="ECO:0000256" key="13">
    <source>
        <dbReference type="ARBA" id="ARBA00022840"/>
    </source>
</evidence>
<dbReference type="InterPro" id="IPR018109">
    <property type="entry name" value="Folylpolyglutamate_synth_CS"/>
</dbReference>
<evidence type="ECO:0000259" key="24">
    <source>
        <dbReference type="Pfam" id="PF02875"/>
    </source>
</evidence>
<comment type="catalytic activity">
    <reaction evidence="21">
        <text>(6R)-5,10-methylenetetrahydrofolyl-(gamma-L-Glu)(n) + L-glutamate + ATP = (6R)-5,10-methylenetetrahydrofolyl-(gamma-L-Glu)(n+1) + ADP + phosphate + H(+)</text>
        <dbReference type="Rhea" id="RHEA:51912"/>
        <dbReference type="Rhea" id="RHEA-COMP:13257"/>
        <dbReference type="Rhea" id="RHEA-COMP:13258"/>
        <dbReference type="ChEBI" id="CHEBI:15378"/>
        <dbReference type="ChEBI" id="CHEBI:29985"/>
        <dbReference type="ChEBI" id="CHEBI:30616"/>
        <dbReference type="ChEBI" id="CHEBI:43474"/>
        <dbReference type="ChEBI" id="CHEBI:136572"/>
        <dbReference type="ChEBI" id="CHEBI:456216"/>
        <dbReference type="EC" id="6.3.2.17"/>
    </reaction>
</comment>
<evidence type="ECO:0000256" key="21">
    <source>
        <dbReference type="ARBA" id="ARBA00049035"/>
    </source>
</evidence>
<dbReference type="Pfam" id="PF08245">
    <property type="entry name" value="Mur_ligase_M"/>
    <property type="match status" value="1"/>
</dbReference>
<comment type="cofactor">
    <cofactor evidence="1">
        <name>Mg(2+)</name>
        <dbReference type="ChEBI" id="CHEBI:18420"/>
    </cofactor>
</comment>
<evidence type="ECO:0000256" key="10">
    <source>
        <dbReference type="ARBA" id="ARBA00022598"/>
    </source>
</evidence>
<dbReference type="GO" id="GO:0005737">
    <property type="term" value="C:cytoplasm"/>
    <property type="evidence" value="ECO:0007669"/>
    <property type="project" value="TreeGrafter"/>
</dbReference>
<dbReference type="GO" id="GO:0008841">
    <property type="term" value="F:dihydrofolate synthase activity"/>
    <property type="evidence" value="ECO:0007669"/>
    <property type="project" value="UniProtKB-EC"/>
</dbReference>
<evidence type="ECO:0000256" key="4">
    <source>
        <dbReference type="ARBA" id="ARBA00005150"/>
    </source>
</evidence>
<dbReference type="Pfam" id="PF02875">
    <property type="entry name" value="Mur_ligase_C"/>
    <property type="match status" value="1"/>
</dbReference>
<evidence type="ECO:0000256" key="11">
    <source>
        <dbReference type="ARBA" id="ARBA00022723"/>
    </source>
</evidence>
<evidence type="ECO:0000256" key="20">
    <source>
        <dbReference type="ARBA" id="ARBA00047808"/>
    </source>
</evidence>
<comment type="catalytic activity">
    <reaction evidence="22">
        <text>7,8-dihydropteroate + L-glutamate + ATP = 7,8-dihydrofolate + ADP + phosphate + H(+)</text>
        <dbReference type="Rhea" id="RHEA:23584"/>
        <dbReference type="ChEBI" id="CHEBI:15378"/>
        <dbReference type="ChEBI" id="CHEBI:17839"/>
        <dbReference type="ChEBI" id="CHEBI:29985"/>
        <dbReference type="ChEBI" id="CHEBI:30616"/>
        <dbReference type="ChEBI" id="CHEBI:43474"/>
        <dbReference type="ChEBI" id="CHEBI:57451"/>
        <dbReference type="ChEBI" id="CHEBI:456216"/>
        <dbReference type="EC" id="6.3.2.12"/>
    </reaction>
</comment>
<comment type="similarity">
    <text evidence="5 23">Belongs to the folylpolyglutamate synthase family.</text>
</comment>
<evidence type="ECO:0000259" key="25">
    <source>
        <dbReference type="Pfam" id="PF08245"/>
    </source>
</evidence>
<dbReference type="InterPro" id="IPR013221">
    <property type="entry name" value="Mur_ligase_cen"/>
</dbReference>
<evidence type="ECO:0000256" key="2">
    <source>
        <dbReference type="ARBA" id="ARBA00002714"/>
    </source>
</evidence>
<keyword evidence="12 23" id="KW-0547">Nucleotide-binding</keyword>
<dbReference type="FunFam" id="3.40.1190.10:FF:000004">
    <property type="entry name" value="Dihydrofolate synthase/folylpolyglutamate synthase"/>
    <property type="match status" value="1"/>
</dbReference>
<evidence type="ECO:0000256" key="1">
    <source>
        <dbReference type="ARBA" id="ARBA00001946"/>
    </source>
</evidence>
<evidence type="ECO:0000256" key="12">
    <source>
        <dbReference type="ARBA" id="ARBA00022741"/>
    </source>
</evidence>
<comment type="function">
    <text evidence="2">Functions in two distinct reactions of the de novo folate biosynthetic pathway. Catalyzes the addition of a glutamate residue to dihydropteroate (7,8-dihydropteroate or H2Pte) to form dihydrofolate (7,8-dihydrofolate monoglutamate or H2Pte-Glu). Also catalyzes successive additions of L-glutamate to tetrahydrofolate or 10-formyltetrahydrofolate or 5,10-methylenetetrahydrofolate, leading to folylpolyglutamate derivatives.</text>
</comment>
<keyword evidence="13 23" id="KW-0067">ATP-binding</keyword>
<dbReference type="EC" id="6.3.2.17" evidence="8"/>
<evidence type="ECO:0000256" key="6">
    <source>
        <dbReference type="ARBA" id="ARBA00011245"/>
    </source>
</evidence>
<evidence type="ECO:0000256" key="19">
    <source>
        <dbReference type="ARBA" id="ARBA00047493"/>
    </source>
</evidence>
<keyword evidence="15" id="KW-0289">Folate biosynthesis</keyword>
<dbReference type="GO" id="GO:0005524">
    <property type="term" value="F:ATP binding"/>
    <property type="evidence" value="ECO:0007669"/>
    <property type="project" value="UniProtKB-KW"/>
</dbReference>
<reference evidence="26" key="1">
    <citation type="journal article" date="2020" name="mSystems">
        <title>Genome- and Community-Level Interaction Insights into Carbon Utilization and Element Cycling Functions of Hydrothermarchaeota in Hydrothermal Sediment.</title>
        <authorList>
            <person name="Zhou Z."/>
            <person name="Liu Y."/>
            <person name="Xu W."/>
            <person name="Pan J."/>
            <person name="Luo Z.H."/>
            <person name="Li M."/>
        </authorList>
    </citation>
    <scope>NUCLEOTIDE SEQUENCE [LARGE SCALE GENOMIC DNA]</scope>
    <source>
        <strain evidence="26">HyVt-483</strain>
    </source>
</reference>
<evidence type="ECO:0000256" key="23">
    <source>
        <dbReference type="PIRNR" id="PIRNR001563"/>
    </source>
</evidence>
<evidence type="ECO:0000313" key="26">
    <source>
        <dbReference type="EMBL" id="HFC98267.1"/>
    </source>
</evidence>
<comment type="catalytic activity">
    <reaction evidence="19">
        <text>(6S)-5,6,7,8-tetrahydrofolyl-(gamma-L-Glu)(n) + L-glutamate + ATP = (6S)-5,6,7,8-tetrahydrofolyl-(gamma-L-Glu)(n+1) + ADP + phosphate + H(+)</text>
        <dbReference type="Rhea" id="RHEA:10580"/>
        <dbReference type="Rhea" id="RHEA-COMP:14738"/>
        <dbReference type="Rhea" id="RHEA-COMP:14740"/>
        <dbReference type="ChEBI" id="CHEBI:15378"/>
        <dbReference type="ChEBI" id="CHEBI:29985"/>
        <dbReference type="ChEBI" id="CHEBI:30616"/>
        <dbReference type="ChEBI" id="CHEBI:43474"/>
        <dbReference type="ChEBI" id="CHEBI:141005"/>
        <dbReference type="ChEBI" id="CHEBI:456216"/>
        <dbReference type="EC" id="6.3.2.17"/>
    </reaction>
</comment>
<dbReference type="EMBL" id="DRMH01000100">
    <property type="protein sequence ID" value="HFC98267.1"/>
    <property type="molecule type" value="Genomic_DNA"/>
</dbReference>
<dbReference type="PROSITE" id="PS01012">
    <property type="entry name" value="FOLYLPOLYGLU_SYNT_2"/>
    <property type="match status" value="1"/>
</dbReference>
<comment type="catalytic activity">
    <reaction evidence="20">
        <text>10-formyltetrahydrofolyl-(gamma-L-Glu)(n) + L-glutamate + ATP = 10-formyltetrahydrofolyl-(gamma-L-Glu)(n+1) + ADP + phosphate + H(+)</text>
        <dbReference type="Rhea" id="RHEA:51904"/>
        <dbReference type="Rhea" id="RHEA-COMP:13088"/>
        <dbReference type="Rhea" id="RHEA-COMP:14300"/>
        <dbReference type="ChEBI" id="CHEBI:15378"/>
        <dbReference type="ChEBI" id="CHEBI:29985"/>
        <dbReference type="ChEBI" id="CHEBI:30616"/>
        <dbReference type="ChEBI" id="CHEBI:43474"/>
        <dbReference type="ChEBI" id="CHEBI:134413"/>
        <dbReference type="ChEBI" id="CHEBI:456216"/>
        <dbReference type="EC" id="6.3.2.17"/>
    </reaction>
</comment>
<accession>A0A7C3CGK1</accession>
<dbReference type="GO" id="GO:0046656">
    <property type="term" value="P:folic acid biosynthetic process"/>
    <property type="evidence" value="ECO:0007669"/>
    <property type="project" value="UniProtKB-KW"/>
</dbReference>
<evidence type="ECO:0000256" key="18">
    <source>
        <dbReference type="ARBA" id="ARBA00032510"/>
    </source>
</evidence>